<dbReference type="Pfam" id="PF17921">
    <property type="entry name" value="Integrase_H2C2"/>
    <property type="match status" value="1"/>
</dbReference>
<feature type="region of interest" description="Disordered" evidence="4">
    <location>
        <begin position="1337"/>
        <end position="1365"/>
    </location>
</feature>
<evidence type="ECO:0000256" key="4">
    <source>
        <dbReference type="SAM" id="MobiDB-lite"/>
    </source>
</evidence>
<dbReference type="FunFam" id="1.10.340.70:FF:000001">
    <property type="entry name" value="Retrovirus-related Pol polyprotein from transposon gypsy-like Protein"/>
    <property type="match status" value="1"/>
</dbReference>
<feature type="region of interest" description="Disordered" evidence="4">
    <location>
        <begin position="1387"/>
        <end position="1413"/>
    </location>
</feature>
<evidence type="ECO:0000256" key="1">
    <source>
        <dbReference type="ARBA" id="ARBA00010879"/>
    </source>
</evidence>
<dbReference type="PROSITE" id="PS50994">
    <property type="entry name" value="INTEGRASE"/>
    <property type="match status" value="1"/>
</dbReference>
<protein>
    <recommendedName>
        <fullName evidence="3">Gypsy retrotransposon integrase-like protein 1</fullName>
        <ecNumber evidence="2">3.1.26.4</ecNumber>
    </recommendedName>
</protein>
<dbReference type="InterPro" id="IPR041577">
    <property type="entry name" value="RT_RNaseH_2"/>
</dbReference>
<dbReference type="CDD" id="cd09274">
    <property type="entry name" value="RNase_HI_RT_Ty3"/>
    <property type="match status" value="1"/>
</dbReference>
<dbReference type="GO" id="GO:0004523">
    <property type="term" value="F:RNA-DNA hybrid ribonuclease activity"/>
    <property type="evidence" value="ECO:0007669"/>
    <property type="project" value="UniProtKB-EC"/>
</dbReference>
<dbReference type="InterPro" id="IPR000477">
    <property type="entry name" value="RT_dom"/>
</dbReference>
<comment type="similarity">
    <text evidence="1">Belongs to the beta type-B retroviral polymerase family. HERV class-II K(HML-2) pol subfamily.</text>
</comment>
<dbReference type="CDD" id="cd01647">
    <property type="entry name" value="RT_LTR"/>
    <property type="match status" value="1"/>
</dbReference>
<name>A0A8C5BLR1_GADMO</name>
<dbReference type="Gene3D" id="3.10.20.370">
    <property type="match status" value="1"/>
</dbReference>
<dbReference type="SUPFAM" id="SSF53098">
    <property type="entry name" value="Ribonuclease H-like"/>
    <property type="match status" value="1"/>
</dbReference>
<dbReference type="Pfam" id="PF17919">
    <property type="entry name" value="RT_RNaseH_2"/>
    <property type="match status" value="1"/>
</dbReference>
<dbReference type="InterPro" id="IPR001584">
    <property type="entry name" value="Integrase_cat-core"/>
</dbReference>
<dbReference type="PANTHER" id="PTHR37984">
    <property type="entry name" value="PROTEIN CBG26694"/>
    <property type="match status" value="1"/>
</dbReference>
<dbReference type="Gene3D" id="3.30.70.270">
    <property type="match status" value="2"/>
</dbReference>
<evidence type="ECO:0000256" key="3">
    <source>
        <dbReference type="ARBA" id="ARBA00039658"/>
    </source>
</evidence>
<dbReference type="Gene3D" id="3.10.10.10">
    <property type="entry name" value="HIV Type 1 Reverse Transcriptase, subunit A, domain 1"/>
    <property type="match status" value="1"/>
</dbReference>
<dbReference type="Pfam" id="PF00665">
    <property type="entry name" value="rve"/>
    <property type="match status" value="1"/>
</dbReference>
<evidence type="ECO:0000313" key="7">
    <source>
        <dbReference type="Ensembl" id="ENSGMOP00000048895.1"/>
    </source>
</evidence>
<dbReference type="PROSITE" id="PS50878">
    <property type="entry name" value="RT_POL"/>
    <property type="match status" value="1"/>
</dbReference>
<dbReference type="Pfam" id="PF00078">
    <property type="entry name" value="RVT_1"/>
    <property type="match status" value="1"/>
</dbReference>
<dbReference type="FunFam" id="3.10.20.370:FF:000001">
    <property type="entry name" value="Retrovirus-related Pol polyprotein from transposon 17.6-like protein"/>
    <property type="match status" value="1"/>
</dbReference>
<feature type="domain" description="Reverse transcriptase" evidence="5">
    <location>
        <begin position="339"/>
        <end position="518"/>
    </location>
</feature>
<dbReference type="InterPro" id="IPR043502">
    <property type="entry name" value="DNA/RNA_pol_sf"/>
</dbReference>
<dbReference type="SUPFAM" id="SSF56672">
    <property type="entry name" value="DNA/RNA polymerases"/>
    <property type="match status" value="1"/>
</dbReference>
<reference evidence="7" key="2">
    <citation type="submission" date="2025-09" db="UniProtKB">
        <authorList>
            <consortium name="Ensembl"/>
        </authorList>
    </citation>
    <scope>IDENTIFICATION</scope>
</reference>
<dbReference type="InterPro" id="IPR050951">
    <property type="entry name" value="Retrovirus_Pol_polyprotein"/>
</dbReference>
<dbReference type="InterPro" id="IPR043128">
    <property type="entry name" value="Rev_trsase/Diguanyl_cyclase"/>
</dbReference>
<dbReference type="EC" id="3.1.26.4" evidence="2"/>
<dbReference type="Gene3D" id="3.30.420.10">
    <property type="entry name" value="Ribonuclease H-like superfamily/Ribonuclease H"/>
    <property type="match status" value="1"/>
</dbReference>
<keyword evidence="8" id="KW-1185">Reference proteome</keyword>
<dbReference type="Gene3D" id="1.10.340.70">
    <property type="match status" value="1"/>
</dbReference>
<reference evidence="7" key="1">
    <citation type="submission" date="2025-08" db="UniProtKB">
        <authorList>
            <consortium name="Ensembl"/>
        </authorList>
    </citation>
    <scope>IDENTIFICATION</scope>
</reference>
<evidence type="ECO:0000259" key="5">
    <source>
        <dbReference type="PROSITE" id="PS50878"/>
    </source>
</evidence>
<organism evidence="7 8">
    <name type="scientific">Gadus morhua</name>
    <name type="common">Atlantic cod</name>
    <dbReference type="NCBI Taxonomy" id="8049"/>
    <lineage>
        <taxon>Eukaryota</taxon>
        <taxon>Metazoa</taxon>
        <taxon>Chordata</taxon>
        <taxon>Craniata</taxon>
        <taxon>Vertebrata</taxon>
        <taxon>Euteleostomi</taxon>
        <taxon>Actinopterygii</taxon>
        <taxon>Neopterygii</taxon>
        <taxon>Teleostei</taxon>
        <taxon>Neoteleostei</taxon>
        <taxon>Acanthomorphata</taxon>
        <taxon>Zeiogadaria</taxon>
        <taxon>Gadariae</taxon>
        <taxon>Gadiformes</taxon>
        <taxon>Gadoidei</taxon>
        <taxon>Gadidae</taxon>
        <taxon>Gadus</taxon>
    </lineage>
</organism>
<evidence type="ECO:0000259" key="6">
    <source>
        <dbReference type="PROSITE" id="PS50994"/>
    </source>
</evidence>
<dbReference type="GO" id="GO:0015074">
    <property type="term" value="P:DNA integration"/>
    <property type="evidence" value="ECO:0007669"/>
    <property type="project" value="InterPro"/>
</dbReference>
<evidence type="ECO:0000313" key="8">
    <source>
        <dbReference type="Proteomes" id="UP000694546"/>
    </source>
</evidence>
<dbReference type="GeneTree" id="ENSGT01100000263500"/>
<evidence type="ECO:0000256" key="2">
    <source>
        <dbReference type="ARBA" id="ARBA00012180"/>
    </source>
</evidence>
<dbReference type="FunFam" id="3.30.420.10:FF:000032">
    <property type="entry name" value="Retrovirus-related Pol polyprotein from transposon 297-like Protein"/>
    <property type="match status" value="1"/>
</dbReference>
<feature type="domain" description="Integrase catalytic" evidence="6">
    <location>
        <begin position="1005"/>
        <end position="1163"/>
    </location>
</feature>
<dbReference type="PANTHER" id="PTHR37984:SF15">
    <property type="entry name" value="INTEGRASE CATALYTIC DOMAIN-CONTAINING PROTEIN"/>
    <property type="match status" value="1"/>
</dbReference>
<dbReference type="InterPro" id="IPR041588">
    <property type="entry name" value="Integrase_H2C2"/>
</dbReference>
<dbReference type="InterPro" id="IPR036397">
    <property type="entry name" value="RNaseH_sf"/>
</dbReference>
<proteinExistence type="inferred from homology"/>
<dbReference type="GO" id="GO:0003676">
    <property type="term" value="F:nucleic acid binding"/>
    <property type="evidence" value="ECO:0007669"/>
    <property type="project" value="InterPro"/>
</dbReference>
<accession>A0A8C5BLR1</accession>
<dbReference type="OMA" id="HIYRIRD"/>
<dbReference type="Ensembl" id="ENSGMOT00000066248.1">
    <property type="protein sequence ID" value="ENSGMOP00000048895.1"/>
    <property type="gene ID" value="ENSGMOG00000032198.1"/>
</dbReference>
<dbReference type="InterPro" id="IPR012337">
    <property type="entry name" value="RNaseH-like_sf"/>
</dbReference>
<feature type="compositionally biased region" description="Low complexity" evidence="4">
    <location>
        <begin position="1387"/>
        <end position="1399"/>
    </location>
</feature>
<dbReference type="Proteomes" id="UP000694546">
    <property type="component" value="Chromosome 2"/>
</dbReference>
<sequence length="1450" mass="161526">MLDSGSMSCTLSEEAESKLRAAGVLPCPHPVPGNVVLIGCGGLTTRPKCIYDLNVDVYGFKFIVPTFVVPGQRDEFILGSNVIRPIIQEMKSTERYWELISSSSSDPECEQFLQLLSCVSRWSGPELPSKIGTVRLRQAVTLLPQQEYVVWGKLPSNAPVSPGSTVIVEPTSARSTPKNILVGRLVTPMWGDRWIPVKVLNPTHSPVTLRRNAKLADVSPCLAVEDLPITQGLCETQSDVSGSPTPSKSMLDPVQLLKDHGLADIDIGGCEVSADWKKELAELLLKFQDVFSKGKLDCGEAKDFVHRIHLSDDRPFRLPYRRVSPAHYHHLREVLSEMEMKGIISKSLSEYASPLVMVWKKNGDLRICTDFRLLNAKTVKDAHPLPHQGDCLAALGGNAFFSTMDLTSGFYNVPLHESDRRFTAFTTPLGLYEYNRLPQGLCNSPASFMRMMLSIFGDLNFSSLLCYLDDLLVVAPSEGEALGRLGEVFSRLRANNLKLAQKKFHFLRKSVKFLGHMVDSSGVSVDQEKVRDISGFSREDLMKADGCTPSQKRVRSFLGMVLYYQHFIPGCSSIAKPLFALTAGQKRKGRGTGGTRRAGTFRELTPQDWTPVCEKAFDDLKRVLLDCVVLAHPDFDRPFILSTDASLDGLGAVLLQVPAGEEKARPIAFASKSLSRSQANYPAHRLEFLALKWSVCDKFSHWLKGHKFTVWTDNNPLTYIMTKPKLDACEQRWVSKLAPYFFEIKHIPGRLNVVADALSRDPFVKPLNQRLLSEPYSGLLEQVCEVEEGCVQDSFRLTCQPQSLGSVAPCAAVDVSMSEDDVSSLLSSCDDWDSAPRQRAASMSDRLSSLIPPGQDLFSSLSLADLQDHQQHDSVVSRVFSYVDRKQRPSRRERCNESQCTLRVLKQWEKLTILHGVLYRVTRDPLTRHKRFQYILPESLKSQALSGVHDLAGHQGQPRSLSLARQRFFWGDMEKDVRDHVRNCHRCVLSKTPEPAARAPLESIKTTAPLELVCIDFWSAEDSNNKSVDVLVVTDHFTKLAHAFPCKDQTARKVAKKLWDNFFCVYGFPQRLHSDQGANFESELIAELLELAGVNKSRTSPYHPMGNGGTERFNRTLGNMLRSLPPRSKQKWPQMVQTMTFVYNCTAHETTGFAPFYLMFGRVPRLPVDLLFKNVLHDETVCDYDAYVKSLASDLHYAILLAQKNSAIEQKHQSDQYNKKVKGLPLSVGDQVLVANKGGRGKRKLADKWEPVVHTVVASKPSLHVYKIRDRVGHERVVHRNLLLQVSFLPLDESLDALGVSSLNDGCPKSDLPKCEESAIETDCGAADPTMADSLSWVSDGSDDRTASWVREQSPVRDEDDNGSRDLTILMVPPALDGLAGAVGVTPLSSPSSEPHVSPVIDAHPQGSQTSDRLTSRFGRVIKPVFRFIESMAQLETILGVRPVSTVIHV</sequence>